<dbReference type="InterPro" id="IPR018631">
    <property type="entry name" value="AAA-ATPase-like_dom"/>
</dbReference>
<name>A0A1Y1ZJD1_9FUNG</name>
<reference evidence="2 3" key="1">
    <citation type="submission" date="2016-08" db="EMBL/GenBank/DDBJ databases">
        <title>A Parts List for Fungal Cellulosomes Revealed by Comparative Genomics.</title>
        <authorList>
            <consortium name="DOE Joint Genome Institute"/>
            <person name="Haitjema C.H."/>
            <person name="Gilmore S.P."/>
            <person name="Henske J.K."/>
            <person name="Solomon K.V."/>
            <person name="De Groot R."/>
            <person name="Kuo A."/>
            <person name="Mondo S.J."/>
            <person name="Salamov A.A."/>
            <person name="Labutti K."/>
            <person name="Zhao Z."/>
            <person name="Chiniquy J."/>
            <person name="Barry K."/>
            <person name="Brewer H.M."/>
            <person name="Purvine S.O."/>
            <person name="Wright A.T."/>
            <person name="Boxma B."/>
            <person name="Van Alen T."/>
            <person name="Hackstein J.H."/>
            <person name="Baker S.E."/>
            <person name="Grigoriev I.V."/>
            <person name="O'Malley M.A."/>
        </authorList>
    </citation>
    <scope>NUCLEOTIDE SEQUENCE [LARGE SCALE GENOMIC DNA]</scope>
    <source>
        <strain evidence="2 3">G1</strain>
    </source>
</reference>
<evidence type="ECO:0000313" key="2">
    <source>
        <dbReference type="EMBL" id="ORY10299.1"/>
    </source>
</evidence>
<dbReference type="OrthoDB" id="2143434at2759"/>
<dbReference type="Proteomes" id="UP000193920">
    <property type="component" value="Unassembled WGS sequence"/>
</dbReference>
<dbReference type="PANTHER" id="PTHR34825:SF1">
    <property type="entry name" value="AAA-ATPASE-LIKE DOMAIN-CONTAINING PROTEIN"/>
    <property type="match status" value="1"/>
</dbReference>
<keyword evidence="3" id="KW-1185">Reference proteome</keyword>
<feature type="domain" description="AAA-ATPase-like" evidence="1">
    <location>
        <begin position="440"/>
        <end position="634"/>
    </location>
</feature>
<evidence type="ECO:0000313" key="3">
    <source>
        <dbReference type="Proteomes" id="UP000193920"/>
    </source>
</evidence>
<dbReference type="Pfam" id="PF09820">
    <property type="entry name" value="AAA-ATPase_like"/>
    <property type="match status" value="2"/>
</dbReference>
<accession>A0A1Y1ZJD1</accession>
<dbReference type="PANTHER" id="PTHR34825">
    <property type="entry name" value="CONSERVED PROTEIN, WITH A WEAK D-GALACTARATE DEHYDRATASE/ALTRONATE HYDROLASE DOMAIN"/>
    <property type="match status" value="1"/>
</dbReference>
<evidence type="ECO:0000259" key="1">
    <source>
        <dbReference type="Pfam" id="PF09820"/>
    </source>
</evidence>
<dbReference type="SUPFAM" id="SSF52540">
    <property type="entry name" value="P-loop containing nucleoside triphosphate hydrolases"/>
    <property type="match status" value="1"/>
</dbReference>
<dbReference type="InterPro" id="IPR012547">
    <property type="entry name" value="PDDEXK_9"/>
</dbReference>
<dbReference type="STRING" id="1754190.A0A1Y1ZJD1"/>
<dbReference type="InterPro" id="IPR027417">
    <property type="entry name" value="P-loop_NTPase"/>
</dbReference>
<dbReference type="EMBL" id="MCOG01000395">
    <property type="protein sequence ID" value="ORY10299.1"/>
    <property type="molecule type" value="Genomic_DNA"/>
</dbReference>
<dbReference type="AlphaFoldDB" id="A0A1Y1ZJD1"/>
<gene>
    <name evidence="2" type="ORF">LY90DRAFT_678012</name>
</gene>
<protein>
    <recommendedName>
        <fullName evidence="1">AAA-ATPase-like domain-containing protein</fullName>
    </recommendedName>
</protein>
<comment type="caution">
    <text evidence="2">The sequence shown here is derived from an EMBL/GenBank/DDBJ whole genome shotgun (WGS) entry which is preliminary data.</text>
</comment>
<organism evidence="2 3">
    <name type="scientific">Neocallimastix californiae</name>
    <dbReference type="NCBI Taxonomy" id="1754190"/>
    <lineage>
        <taxon>Eukaryota</taxon>
        <taxon>Fungi</taxon>
        <taxon>Fungi incertae sedis</taxon>
        <taxon>Chytridiomycota</taxon>
        <taxon>Chytridiomycota incertae sedis</taxon>
        <taxon>Neocallimastigomycetes</taxon>
        <taxon>Neocallimastigales</taxon>
        <taxon>Neocallimastigaceae</taxon>
        <taxon>Neocallimastix</taxon>
    </lineage>
</organism>
<sequence length="985" mass="117308">MERTIYNPGDYKFKNYIKYNKYFVDKTNLIMELNKSINSNMKYFCVTLPRNFGKTVIVNMLVAYYSFTVSKITVFDNKKISKNEGWDNYLGKYNVILLNNLNYFLKGNVTEGIEKIKKSIIDDVKMYDKRFRCDENENIDVIIEKIYKSTHRKIVLIIDEWDLVLRDENRDTNSKNDYLNFLTLLIKNKENIVLTYITGILPIQNYNLNSYFHIDFIEFSMKTPGWMAKYIGINKDEVKELCQTHLANKTFNLSNKKQRLNNGTFIKIDKNEQISEKLSHKNENEKVNDEELYKAIEDFYNGYQLIDKYSGIKYEIYSPYSVIEAIKEEHVKNYQSKNKEILYRFIQNNFQNLKYVISLLIKQKSINIDSLKFQNDEISFEKRKSNLFLLVHYGYLGYNSSKNEIFIPNKEILELFKFLIESEIWKNLNKSTKIFNPGENNYSEFLKNDYVVDKTELILHLNKIINSNITKNICITRPRRFGKTVTVNMLVAYYSFTESKITVFDNKKISKNEGWDEYLGKYNVILLNNLNYFLVGNITKGIEKIKKSIIDDVKMYDKHFECDKKENIKEIIKKIYESTNRKIVLIIDEWDLVFRDPKKDKESKIEYLNFLTLLIKDNQNIILTYMTGILPIKSYELNSGLRGIFDEFSMVSDNNFTKYVDFTEDDIKELCKKYLNKEILDYSYETQISIRKNDFDEKDMVIATNYEMIKKWYNGYRLINQNDGKEYDIYTPYSVIKAIENKKIGYYWIKTETYGDLIDYIFKDIKGLKEDIIILMNQEKLKINIDPYINDVNTKEYTNKNAILTTLIHLGYLAYDSKNSNIYIPNKEIIKEFEIVTERDKYEAIFKIINESEKHRIEKKKYNKVYNDENTLQTSIINAYIFARVYYTIIPEVDSGKGYADVFFIPIYNNKPAMIVELKYNKTTNTGIKQIKNRNYPARLQNYKDNLLLISINYDNEAKNYSKNFKHHTYNIEKYNENNNKIKNK</sequence>
<feature type="domain" description="AAA-ATPase-like" evidence="1">
    <location>
        <begin position="12"/>
        <end position="205"/>
    </location>
</feature>
<proteinExistence type="predicted"/>
<dbReference type="Gene3D" id="3.40.50.300">
    <property type="entry name" value="P-loop containing nucleotide triphosphate hydrolases"/>
    <property type="match status" value="2"/>
</dbReference>
<dbReference type="Pfam" id="PF08011">
    <property type="entry name" value="PDDEXK_9"/>
    <property type="match status" value="1"/>
</dbReference>